<feature type="transmembrane region" description="Helical" evidence="2">
    <location>
        <begin position="417"/>
        <end position="435"/>
    </location>
</feature>
<keyword evidence="5" id="KW-1185">Reference proteome</keyword>
<feature type="transmembrane region" description="Helical" evidence="2">
    <location>
        <begin position="98"/>
        <end position="118"/>
    </location>
</feature>
<dbReference type="Proteomes" id="UP000006591">
    <property type="component" value="Chromosome 11"/>
</dbReference>
<evidence type="ECO:0000313" key="5">
    <source>
        <dbReference type="Proteomes" id="UP000006591"/>
    </source>
</evidence>
<evidence type="ECO:0000313" key="4">
    <source>
        <dbReference type="EnsemblPlants" id="ONIVA11G08340.1"/>
    </source>
</evidence>
<sequence>MEKGQEIGASAGEKGSEQHAIDVGPGEHGDGGVVAGAAAEAPEKERLAVVEEEPRKKSKRVAALDAFRGLTIVLMILVDDAGGAYERMDHSPWNGCTLADFVMPFFLFIVGVAIAFALKRVPKLGAAVKKITIRTLKMLFWGLLLQGGYSHAPDDLSYGVDMKKIRWCGILQNLLVLFDNAEDSFGVLRGCSDRGIHHKSSAYDSAVRLGGFVALFIYMVTTFSLYVPDWSYIYHNDGDVNDGKQFTVLLAVFPDHVQCGVRGHLDPACNAVGYVDRVVWGINHLYTQPVWIRSKFNIVDSVRDNWDPLWTRSRSFQAIPINKQLYSLSYVCFTAGAAGVVLSAFYILIDVWGLRTPFLFLEWIGMNAMLVFVLAAQAIFPAFVNGWYYDSPGNTLVSWIQKHVFINVWHSQRLGTLLYVIFGEIVFWGVVSGILHKLGIYWKL</sequence>
<accession>A0A0E0J078</accession>
<dbReference type="PANTHER" id="PTHR31061:SF5">
    <property type="entry name" value="HEPARAN-ALPHA-GLUCOSAMINIDE N-ACETYLTRANSFERASE CATALYTIC DOMAIN-CONTAINING PROTEIN"/>
    <property type="match status" value="1"/>
</dbReference>
<dbReference type="AlphaFoldDB" id="A0A0E0J078"/>
<feature type="compositionally biased region" description="Basic and acidic residues" evidence="1">
    <location>
        <begin position="14"/>
        <end position="30"/>
    </location>
</feature>
<feature type="transmembrane region" description="Helical" evidence="2">
    <location>
        <begin position="328"/>
        <end position="348"/>
    </location>
</feature>
<proteinExistence type="predicted"/>
<evidence type="ECO:0000256" key="1">
    <source>
        <dbReference type="SAM" id="MobiDB-lite"/>
    </source>
</evidence>
<evidence type="ECO:0000256" key="2">
    <source>
        <dbReference type="SAM" id="Phobius"/>
    </source>
</evidence>
<evidence type="ECO:0000259" key="3">
    <source>
        <dbReference type="Pfam" id="PF07786"/>
    </source>
</evidence>
<dbReference type="Gramene" id="ONIVA11G08340.1">
    <property type="protein sequence ID" value="ONIVA11G08340.1"/>
    <property type="gene ID" value="ONIVA11G08340"/>
</dbReference>
<feature type="region of interest" description="Disordered" evidence="1">
    <location>
        <begin position="1"/>
        <end position="35"/>
    </location>
</feature>
<dbReference type="Pfam" id="PF07786">
    <property type="entry name" value="HGSNAT_cat"/>
    <property type="match status" value="1"/>
</dbReference>
<name>A0A0E0J078_ORYNI</name>
<dbReference type="HOGENOM" id="CLU_029171_2_0_1"/>
<dbReference type="STRING" id="4536.A0A0E0J078"/>
<dbReference type="InterPro" id="IPR012429">
    <property type="entry name" value="HGSNAT_cat"/>
</dbReference>
<dbReference type="eggNOG" id="KOG4683">
    <property type="taxonomic scope" value="Eukaryota"/>
</dbReference>
<keyword evidence="2" id="KW-0472">Membrane</keyword>
<dbReference type="OMA" id="MPLFLFM"/>
<keyword evidence="2" id="KW-1133">Transmembrane helix</keyword>
<feature type="domain" description="Heparan-alpha-glucosaminide N-acetyltransferase catalytic" evidence="3">
    <location>
        <begin position="60"/>
        <end position="146"/>
    </location>
</feature>
<protein>
    <recommendedName>
        <fullName evidence="3">Heparan-alpha-glucosaminide N-acetyltransferase catalytic domain-containing protein</fullName>
    </recommendedName>
</protein>
<organism evidence="4">
    <name type="scientific">Oryza nivara</name>
    <name type="common">Indian wild rice</name>
    <name type="synonym">Oryza sativa f. spontanea</name>
    <dbReference type="NCBI Taxonomy" id="4536"/>
    <lineage>
        <taxon>Eukaryota</taxon>
        <taxon>Viridiplantae</taxon>
        <taxon>Streptophyta</taxon>
        <taxon>Embryophyta</taxon>
        <taxon>Tracheophyta</taxon>
        <taxon>Spermatophyta</taxon>
        <taxon>Magnoliopsida</taxon>
        <taxon>Liliopsida</taxon>
        <taxon>Poales</taxon>
        <taxon>Poaceae</taxon>
        <taxon>BOP clade</taxon>
        <taxon>Oryzoideae</taxon>
        <taxon>Oryzeae</taxon>
        <taxon>Oryzinae</taxon>
        <taxon>Oryza</taxon>
    </lineage>
</organism>
<reference evidence="4" key="2">
    <citation type="submission" date="2018-04" db="EMBL/GenBank/DDBJ databases">
        <title>OnivRS2 (Oryza nivara Reference Sequence Version 2).</title>
        <authorList>
            <person name="Zhang J."/>
            <person name="Kudrna D."/>
            <person name="Lee S."/>
            <person name="Talag J."/>
            <person name="Rajasekar S."/>
            <person name="Welchert J."/>
            <person name="Hsing Y.-I."/>
            <person name="Wing R.A."/>
        </authorList>
    </citation>
    <scope>NUCLEOTIDE SEQUENCE [LARGE SCALE GENOMIC DNA]</scope>
    <source>
        <strain evidence="4">SL10</strain>
    </source>
</reference>
<reference evidence="4" key="1">
    <citation type="submission" date="2015-04" db="UniProtKB">
        <authorList>
            <consortium name="EnsemblPlants"/>
        </authorList>
    </citation>
    <scope>IDENTIFICATION</scope>
    <source>
        <strain evidence="4">SL10</strain>
    </source>
</reference>
<dbReference type="EnsemblPlants" id="ONIVA11G08340.1">
    <property type="protein sequence ID" value="ONIVA11G08340.1"/>
    <property type="gene ID" value="ONIVA11G08340"/>
</dbReference>
<feature type="transmembrane region" description="Helical" evidence="2">
    <location>
        <begin position="206"/>
        <end position="227"/>
    </location>
</feature>
<dbReference type="PANTHER" id="PTHR31061">
    <property type="entry name" value="LD22376P"/>
    <property type="match status" value="1"/>
</dbReference>
<feature type="transmembrane region" description="Helical" evidence="2">
    <location>
        <begin position="61"/>
        <end position="78"/>
    </location>
</feature>
<feature type="transmembrane region" description="Helical" evidence="2">
    <location>
        <begin position="360"/>
        <end position="384"/>
    </location>
</feature>
<keyword evidence="2" id="KW-0812">Transmembrane</keyword>